<dbReference type="RefSeq" id="WP_133628368.1">
    <property type="nucleotide sequence ID" value="NZ_SOAZ01000013.1"/>
</dbReference>
<feature type="domain" description="LTD" evidence="1">
    <location>
        <begin position="26"/>
        <end position="157"/>
    </location>
</feature>
<dbReference type="InterPro" id="IPR036415">
    <property type="entry name" value="Lamin_tail_dom_sf"/>
</dbReference>
<dbReference type="OrthoDB" id="9806464at2"/>
<reference evidence="2 3" key="1">
    <citation type="submission" date="2019-03" db="EMBL/GenBank/DDBJ databases">
        <title>Genomic Encyclopedia of Type Strains, Phase IV (KMG-IV): sequencing the most valuable type-strain genomes for metagenomic binning, comparative biology and taxonomic classification.</title>
        <authorList>
            <person name="Goeker M."/>
        </authorList>
    </citation>
    <scope>NUCLEOTIDE SEQUENCE [LARGE SCALE GENOMIC DNA]</scope>
    <source>
        <strain evidence="2 3">DSM 24455</strain>
    </source>
</reference>
<evidence type="ECO:0000313" key="2">
    <source>
        <dbReference type="EMBL" id="TDT56477.1"/>
    </source>
</evidence>
<sequence length="978" mass="111672">MNDRRIALTALFSLFLILILALLLENSIKINTNFPAGITINEFMISNKSTVTDEDGDYSDWIELFNSGPSPVNLKEFELSDNSQDPGKWKLPDYILNSGQYIVIFASGKDKQPADNGFFHTSFKLSSDDDAVLLSRNGNVIEEIKISKCDPDVSYGRDIKNNGQWSILKNPTPGYPNTDSGYDDFLSSRKLKDSLVIINEVMPSNRTTLRDEDWDYSDWIEIYNLGDRQIDLSGYGLSDDASDLHKWKFPKIILEPKNYLVIFASGKDKKEKSSNYYHTNFRLNPSSEKLIFSTPQGKIIDVINLSGLSPDISYGRDTENINRWIYFKRPTPGYENNGNGYNAFLGSMETDSSLIISEAAPYNQFLKDEDGEYSDWIEIHNKKDVPINLSEYRLTDNINYPEKWIFPSKTINPDQSLVVFLSGKNKNNASSKFLHTNFKLDRNSEAIFLMDKSGRLVDKLVLEGTPVYASCGKGPNYEGYYFFNNPTPGGKNVNGYEDIADAPVFSNPGGFYNDKVSLKLSSNLSRAIIRYTTDGSIPDINSTAYLAPISITKTTVIRARCFVNGFLPGPIVTNTFFINSDRNLTTVSISTDPSNLWDEDDGIYVKGKGASPNFPYLGANFWKDIEKPIHIELYEPDGSAGFSIDAGIKIYGSYSRAMDQKSFAVYAREKYGKDFIDYQIFKDKPINKFKSIVLRTSGQDANLSKIRDILMTGLAGDMGLDVQAYRQAVLYINGEYWGIYNIREKINEDFIASNHNISNPNNIDLLVANGKPLSGDANHYKALLDFVSNNDMAQKRNYEYVKTQMDVENYMDYIIAEMYFANTDTGNIKFWREKIPDGKWRWIVYDTDWGFFNVKHNSIAFNLDPEGTGVNKYFSTLLIRKLLENPEFKKVFLQRFGRHMNTTFKPKRVIAKIDELSKNIEDEMPKQIKRWGSSMVRWRSQINFLKSFAKERPSYIYKYVQEYFHLSEQDMAGLGFYK</sequence>
<feature type="domain" description="LTD" evidence="1">
    <location>
        <begin position="346"/>
        <end position="466"/>
    </location>
</feature>
<protein>
    <submittedName>
        <fullName evidence="2">Chitobiase/beta-hexosaminidase-like protein</fullName>
    </submittedName>
</protein>
<evidence type="ECO:0000259" key="1">
    <source>
        <dbReference type="PROSITE" id="PS51841"/>
    </source>
</evidence>
<dbReference type="AlphaFoldDB" id="A0A4V3EUB2"/>
<dbReference type="Pfam" id="PF13290">
    <property type="entry name" value="CHB_HEX_C_1"/>
    <property type="match status" value="1"/>
</dbReference>
<evidence type="ECO:0000313" key="3">
    <source>
        <dbReference type="Proteomes" id="UP000295325"/>
    </source>
</evidence>
<dbReference type="Proteomes" id="UP000295325">
    <property type="component" value="Unassembled WGS sequence"/>
</dbReference>
<dbReference type="Gene3D" id="2.60.40.1260">
    <property type="entry name" value="Lamin Tail domain"/>
    <property type="match status" value="3"/>
</dbReference>
<proteinExistence type="predicted"/>
<dbReference type="Pfam" id="PF08757">
    <property type="entry name" value="CotH"/>
    <property type="match status" value="1"/>
</dbReference>
<organism evidence="2 3">
    <name type="scientific">Fonticella tunisiensis</name>
    <dbReference type="NCBI Taxonomy" id="1096341"/>
    <lineage>
        <taxon>Bacteria</taxon>
        <taxon>Bacillati</taxon>
        <taxon>Bacillota</taxon>
        <taxon>Clostridia</taxon>
        <taxon>Eubacteriales</taxon>
        <taxon>Clostridiaceae</taxon>
        <taxon>Fonticella</taxon>
    </lineage>
</organism>
<accession>A0A4V3EUB2</accession>
<dbReference type="InterPro" id="IPR059177">
    <property type="entry name" value="GH29D-like_dom"/>
</dbReference>
<dbReference type="Pfam" id="PF00932">
    <property type="entry name" value="LTD"/>
    <property type="match status" value="3"/>
</dbReference>
<name>A0A4V3EUB2_9CLOT</name>
<comment type="caution">
    <text evidence="2">The sequence shown here is derived from an EMBL/GenBank/DDBJ whole genome shotgun (WGS) entry which is preliminary data.</text>
</comment>
<gene>
    <name evidence="2" type="ORF">EDD71_11320</name>
</gene>
<dbReference type="PROSITE" id="PS51841">
    <property type="entry name" value="LTD"/>
    <property type="match status" value="3"/>
</dbReference>
<keyword evidence="3" id="KW-1185">Reference proteome</keyword>
<dbReference type="EMBL" id="SOAZ01000013">
    <property type="protein sequence ID" value="TDT56477.1"/>
    <property type="molecule type" value="Genomic_DNA"/>
</dbReference>
<dbReference type="InterPro" id="IPR001322">
    <property type="entry name" value="Lamin_tail_dom"/>
</dbReference>
<dbReference type="SUPFAM" id="SSF74853">
    <property type="entry name" value="Lamin A/C globular tail domain"/>
    <property type="match status" value="3"/>
</dbReference>
<feature type="domain" description="LTD" evidence="1">
    <location>
        <begin position="193"/>
        <end position="316"/>
    </location>
</feature>
<dbReference type="InterPro" id="IPR014867">
    <property type="entry name" value="Spore_coat_CotH_CotH2/3/7"/>
</dbReference>